<gene>
    <name evidence="1" type="ORF">AVDCRST_MAG95-3901</name>
</gene>
<dbReference type="InterPro" id="IPR011990">
    <property type="entry name" value="TPR-like_helical_dom_sf"/>
</dbReference>
<dbReference type="InterPro" id="IPR041662">
    <property type="entry name" value="SusD-like_2"/>
</dbReference>
<dbReference type="PROSITE" id="PS51257">
    <property type="entry name" value="PROKAR_LIPOPROTEIN"/>
    <property type="match status" value="1"/>
</dbReference>
<evidence type="ECO:0000313" key="1">
    <source>
        <dbReference type="EMBL" id="CAA9289463.1"/>
    </source>
</evidence>
<dbReference type="AlphaFoldDB" id="A0A6J4JWJ2"/>
<dbReference type="Pfam" id="PF12771">
    <property type="entry name" value="SusD-like_2"/>
    <property type="match status" value="1"/>
</dbReference>
<dbReference type="Gene3D" id="1.25.40.390">
    <property type="match status" value="1"/>
</dbReference>
<accession>A0A6J4JWJ2</accession>
<dbReference type="SUPFAM" id="SSF48452">
    <property type="entry name" value="TPR-like"/>
    <property type="match status" value="1"/>
</dbReference>
<organism evidence="1">
    <name type="scientific">uncultured Adhaeribacter sp</name>
    <dbReference type="NCBI Taxonomy" id="448109"/>
    <lineage>
        <taxon>Bacteria</taxon>
        <taxon>Pseudomonadati</taxon>
        <taxon>Bacteroidota</taxon>
        <taxon>Cytophagia</taxon>
        <taxon>Cytophagales</taxon>
        <taxon>Hymenobacteraceae</taxon>
        <taxon>Adhaeribacter</taxon>
        <taxon>environmental samples</taxon>
    </lineage>
</organism>
<proteinExistence type="predicted"/>
<dbReference type="EMBL" id="CADCTJ010001227">
    <property type="protein sequence ID" value="CAA9289463.1"/>
    <property type="molecule type" value="Genomic_DNA"/>
</dbReference>
<sequence>MNKLTLYILTSFALLVGTAGCEKGFDEMNVNPVQPTALNPINLLNRAMISTTNGGYNHLVYEIGIVQQLVSPNGGVLTGANFNLENRDAAGSNWREFYRGVLKHTADVKQMTANDPTRANLYHMSRIWHSLSAMILTDTYGDVPYSEAGLGYLNNNVSPKYDAQQAIYQDVMKELEQAAAALDKTKPVESGDILYAGDIDKWKHLGFSLLLRAAMRHTKVAPDVAQQYVAKAAAGGVMQSNADNAAILHNAAYTNSVGGTLNGGERNNFYLAEPFVNYLKANNDPRLAAIAVRYVGAKNGGEQVAARESRAPEVQIGMPMGYDNATIQPVATQKGLASFYDFSQLDRNRMGGQFAPAFLVTHAQTQLLMAEAVVRGWIPGDAAAMYAEAIRAHMNQLASYGAITTVPAAAIDAYIQAHPFDSARALEQINTEYWVASFLNPYEAFANFRRSGYPGRNILPPNPFPGKGITGEFIRRLVYPDTEYSVNLGNIQEAVSRQGADKLDTPVWWDKQ</sequence>
<keyword evidence="1" id="KW-0449">Lipoprotein</keyword>
<name>A0A6J4JWJ2_9BACT</name>
<protein>
    <submittedName>
        <fullName evidence="1">Cell surface glycan-binding lipoprotein, utilization system for glycans and polysaccharides (PUL), SusD family</fullName>
    </submittedName>
</protein>
<reference evidence="1" key="1">
    <citation type="submission" date="2020-02" db="EMBL/GenBank/DDBJ databases">
        <authorList>
            <person name="Meier V. D."/>
        </authorList>
    </citation>
    <scope>NUCLEOTIDE SEQUENCE</scope>
    <source>
        <strain evidence="1">AVDCRST_MAG95</strain>
    </source>
</reference>